<reference evidence="1 2" key="1">
    <citation type="submission" date="2024-02" db="EMBL/GenBank/DDBJ databases">
        <authorList>
            <person name="Vignale AGUSTIN F."/>
            <person name="Sosa J E."/>
            <person name="Modenutti C."/>
        </authorList>
    </citation>
    <scope>NUCLEOTIDE SEQUENCE [LARGE SCALE GENOMIC DNA]</scope>
</reference>
<sequence>MTSIQWKRSSSGEKISLAIAKAKYGSQTLLSYNAISEIKKRCAWRWTMLRSLNNHSSHCCSTNHQGPGPGRSSGNVFLVQGGEGDLLGVVPMILFGFSSYGWTGRGCSWISDSGEELCIVFSKFIGFVICDKSKTKAG</sequence>
<comment type="caution">
    <text evidence="1">The sequence shown here is derived from an EMBL/GenBank/DDBJ whole genome shotgun (WGS) entry which is preliminary data.</text>
</comment>
<keyword evidence="2" id="KW-1185">Reference proteome</keyword>
<name>A0ABC8R6P3_9AQUA</name>
<accession>A0ABC8R6P3</accession>
<evidence type="ECO:0000313" key="1">
    <source>
        <dbReference type="EMBL" id="CAK9140674.1"/>
    </source>
</evidence>
<gene>
    <name evidence="1" type="ORF">ILEXP_LOCUS8181</name>
</gene>
<dbReference type="Proteomes" id="UP001642360">
    <property type="component" value="Unassembled WGS sequence"/>
</dbReference>
<protein>
    <submittedName>
        <fullName evidence="1">Uncharacterized protein</fullName>
    </submittedName>
</protein>
<proteinExistence type="predicted"/>
<dbReference type="EMBL" id="CAUOFW020001060">
    <property type="protein sequence ID" value="CAK9140674.1"/>
    <property type="molecule type" value="Genomic_DNA"/>
</dbReference>
<organism evidence="1 2">
    <name type="scientific">Ilex paraguariensis</name>
    <name type="common">yerba mate</name>
    <dbReference type="NCBI Taxonomy" id="185542"/>
    <lineage>
        <taxon>Eukaryota</taxon>
        <taxon>Viridiplantae</taxon>
        <taxon>Streptophyta</taxon>
        <taxon>Embryophyta</taxon>
        <taxon>Tracheophyta</taxon>
        <taxon>Spermatophyta</taxon>
        <taxon>Magnoliopsida</taxon>
        <taxon>eudicotyledons</taxon>
        <taxon>Gunneridae</taxon>
        <taxon>Pentapetalae</taxon>
        <taxon>asterids</taxon>
        <taxon>campanulids</taxon>
        <taxon>Aquifoliales</taxon>
        <taxon>Aquifoliaceae</taxon>
        <taxon>Ilex</taxon>
    </lineage>
</organism>
<dbReference type="AlphaFoldDB" id="A0ABC8R6P3"/>
<evidence type="ECO:0000313" key="2">
    <source>
        <dbReference type="Proteomes" id="UP001642360"/>
    </source>
</evidence>